<protein>
    <submittedName>
        <fullName evidence="3">Uncharacterized protein LOC100902146</fullName>
    </submittedName>
</protein>
<dbReference type="PRINTS" id="PR00625">
    <property type="entry name" value="JDOMAIN"/>
</dbReference>
<dbReference type="AlphaFoldDB" id="A0AAJ6W0N6"/>
<dbReference type="RefSeq" id="XP_003748643.1">
    <property type="nucleotide sequence ID" value="XM_003748595.1"/>
</dbReference>
<dbReference type="InterPro" id="IPR036869">
    <property type="entry name" value="J_dom_sf"/>
</dbReference>
<dbReference type="InterPro" id="IPR050817">
    <property type="entry name" value="DjlA_DnaK_co-chaperone"/>
</dbReference>
<dbReference type="InterPro" id="IPR001623">
    <property type="entry name" value="DnaJ_domain"/>
</dbReference>
<evidence type="ECO:0000313" key="3">
    <source>
        <dbReference type="RefSeq" id="XP_003748643.1"/>
    </source>
</evidence>
<dbReference type="Pfam" id="PF00226">
    <property type="entry name" value="DnaJ"/>
    <property type="match status" value="1"/>
</dbReference>
<feature type="domain" description="J" evidence="1">
    <location>
        <begin position="3"/>
        <end position="69"/>
    </location>
</feature>
<dbReference type="GeneID" id="100902146"/>
<dbReference type="PROSITE" id="PS50076">
    <property type="entry name" value="DNAJ_2"/>
    <property type="match status" value="1"/>
</dbReference>
<dbReference type="CDD" id="cd06257">
    <property type="entry name" value="DnaJ"/>
    <property type="match status" value="1"/>
</dbReference>
<dbReference type="SUPFAM" id="SSF46565">
    <property type="entry name" value="Chaperone J-domain"/>
    <property type="match status" value="1"/>
</dbReference>
<gene>
    <name evidence="3" type="primary">LOC100902146</name>
</gene>
<dbReference type="Proteomes" id="UP000694867">
    <property type="component" value="Unplaced"/>
</dbReference>
<dbReference type="SMART" id="SM00271">
    <property type="entry name" value="DnaJ"/>
    <property type="match status" value="1"/>
</dbReference>
<dbReference type="KEGG" id="goe:100902146"/>
<accession>A0AAJ6W0N6</accession>
<proteinExistence type="predicted"/>
<dbReference type="InterPro" id="IPR018253">
    <property type="entry name" value="DnaJ_domain_CS"/>
</dbReference>
<dbReference type="PANTHER" id="PTHR24074">
    <property type="entry name" value="CO-CHAPERONE PROTEIN DJLA"/>
    <property type="match status" value="1"/>
</dbReference>
<dbReference type="PROSITE" id="PS00636">
    <property type="entry name" value="DNAJ_1"/>
    <property type="match status" value="1"/>
</dbReference>
<keyword evidence="2" id="KW-1185">Reference proteome</keyword>
<evidence type="ECO:0000313" key="2">
    <source>
        <dbReference type="Proteomes" id="UP000694867"/>
    </source>
</evidence>
<name>A0AAJ6W0N6_9ACAR</name>
<reference evidence="3" key="1">
    <citation type="submission" date="2025-08" db="UniProtKB">
        <authorList>
            <consortium name="RefSeq"/>
        </authorList>
    </citation>
    <scope>IDENTIFICATION</scope>
</reference>
<evidence type="ECO:0000259" key="1">
    <source>
        <dbReference type="PROSITE" id="PS50076"/>
    </source>
</evidence>
<organism evidence="2 3">
    <name type="scientific">Galendromus occidentalis</name>
    <name type="common">western predatory mite</name>
    <dbReference type="NCBI Taxonomy" id="34638"/>
    <lineage>
        <taxon>Eukaryota</taxon>
        <taxon>Metazoa</taxon>
        <taxon>Ecdysozoa</taxon>
        <taxon>Arthropoda</taxon>
        <taxon>Chelicerata</taxon>
        <taxon>Arachnida</taxon>
        <taxon>Acari</taxon>
        <taxon>Parasitiformes</taxon>
        <taxon>Mesostigmata</taxon>
        <taxon>Gamasina</taxon>
        <taxon>Phytoseioidea</taxon>
        <taxon>Phytoseiidae</taxon>
        <taxon>Typhlodrominae</taxon>
        <taxon>Galendromus</taxon>
    </lineage>
</organism>
<dbReference type="Gene3D" id="1.10.287.110">
    <property type="entry name" value="DnaJ domain"/>
    <property type="match status" value="1"/>
</dbReference>
<sequence>MGSHYAILCVDRNVSGPDLRSAYHRQARKWHPDKHAGGEEHATEVFKSISLAYQVLSDPDTRARYDESLAIAAARHSTEQEPSWRSAPADPGLSDLDMGLLGVLIDVLDDVFEVASEVFLGLVDWL</sequence>